<gene>
    <name evidence="2" type="ORF">CLW00_10130</name>
</gene>
<feature type="transmembrane region" description="Helical" evidence="1">
    <location>
        <begin position="287"/>
        <end position="307"/>
    </location>
</feature>
<keyword evidence="3" id="KW-1185">Reference proteome</keyword>
<feature type="transmembrane region" description="Helical" evidence="1">
    <location>
        <begin position="111"/>
        <end position="129"/>
    </location>
</feature>
<feature type="transmembrane region" description="Helical" evidence="1">
    <location>
        <begin position="6"/>
        <end position="23"/>
    </location>
</feature>
<evidence type="ECO:0000313" key="3">
    <source>
        <dbReference type="Proteomes" id="UP000238157"/>
    </source>
</evidence>
<comment type="caution">
    <text evidence="2">The sequence shown here is derived from an EMBL/GenBank/DDBJ whole genome shotgun (WGS) entry which is preliminary data.</text>
</comment>
<protein>
    <submittedName>
        <fullName evidence="2">Uncharacterized protein</fullName>
    </submittedName>
</protein>
<keyword evidence="1" id="KW-1133">Transmembrane helix</keyword>
<keyword evidence="1" id="KW-0812">Transmembrane</keyword>
<dbReference type="Proteomes" id="UP000238157">
    <property type="component" value="Unassembled WGS sequence"/>
</dbReference>
<dbReference type="EMBL" id="PVTR01000001">
    <property type="protein sequence ID" value="PRY90371.1"/>
    <property type="molecule type" value="Genomic_DNA"/>
</dbReference>
<feature type="transmembrane region" description="Helical" evidence="1">
    <location>
        <begin position="217"/>
        <end position="240"/>
    </location>
</feature>
<name>A0A2T0WUJ7_9BACT</name>
<accession>A0A2T0WUJ7</accession>
<sequence>MDIQIIGVFLLSLTGVLLGAYQYKSRNRTEVKEDDALDHIQGMYILKVPYEKLVIGYFGLMALASIVDLILGGNPDKVNLIYFLVSACAFLIFLYKLAMSLIEKVEFKWPTLIYVLLNAGIAAIVYYFMTNPVLKMGNAIEYLLTFHLLGMILGLGGTLILDILIFHFLRNFQINSSEAVIMHLISQLIIIGLVLLLVTGTAIYLTDIEGYNNNPRFLMKMTSVLVLSINGVFLNFYMMPKIEKLSLIEEDIEEDQNLKRVAFAVGGVSMVSWLSAFAFAMVKDLSYFTYVQMLIPYLVFVFAAIGGGQFIKKKMEKEVIEESKE</sequence>
<dbReference type="RefSeq" id="WP_106131633.1">
    <property type="nucleotide sequence ID" value="NZ_PVTR01000001.1"/>
</dbReference>
<dbReference type="OrthoDB" id="836449at2"/>
<keyword evidence="1" id="KW-0472">Membrane</keyword>
<dbReference type="AlphaFoldDB" id="A0A2T0WUJ7"/>
<feature type="transmembrane region" description="Helical" evidence="1">
    <location>
        <begin position="261"/>
        <end position="281"/>
    </location>
</feature>
<reference evidence="2 3" key="1">
    <citation type="submission" date="2018-03" db="EMBL/GenBank/DDBJ databases">
        <title>Genomic Encyclopedia of Archaeal and Bacterial Type Strains, Phase II (KMG-II): from individual species to whole genera.</title>
        <authorList>
            <person name="Goeker M."/>
        </authorList>
    </citation>
    <scope>NUCLEOTIDE SEQUENCE [LARGE SCALE GENOMIC DNA]</scope>
    <source>
        <strain evidence="2 3">DSM 27929</strain>
    </source>
</reference>
<feature type="transmembrane region" description="Helical" evidence="1">
    <location>
        <begin position="80"/>
        <end position="99"/>
    </location>
</feature>
<evidence type="ECO:0000256" key="1">
    <source>
        <dbReference type="SAM" id="Phobius"/>
    </source>
</evidence>
<organism evidence="2 3">
    <name type="scientific">Mongoliibacter ruber</name>
    <dbReference type="NCBI Taxonomy" id="1750599"/>
    <lineage>
        <taxon>Bacteria</taxon>
        <taxon>Pseudomonadati</taxon>
        <taxon>Bacteroidota</taxon>
        <taxon>Cytophagia</taxon>
        <taxon>Cytophagales</taxon>
        <taxon>Cyclobacteriaceae</taxon>
        <taxon>Mongoliibacter</taxon>
    </lineage>
</organism>
<feature type="transmembrane region" description="Helical" evidence="1">
    <location>
        <begin position="181"/>
        <end position="205"/>
    </location>
</feature>
<feature type="transmembrane region" description="Helical" evidence="1">
    <location>
        <begin position="149"/>
        <end position="169"/>
    </location>
</feature>
<proteinExistence type="predicted"/>
<evidence type="ECO:0000313" key="2">
    <source>
        <dbReference type="EMBL" id="PRY90371.1"/>
    </source>
</evidence>
<feature type="transmembrane region" description="Helical" evidence="1">
    <location>
        <begin position="53"/>
        <end position="74"/>
    </location>
</feature>